<dbReference type="AlphaFoldDB" id="A0A9W9KQ17"/>
<reference evidence="6" key="2">
    <citation type="journal article" date="2023" name="IMA Fungus">
        <title>Comparative genomic study of the Penicillium genus elucidates a diverse pangenome and 15 lateral gene transfer events.</title>
        <authorList>
            <person name="Petersen C."/>
            <person name="Sorensen T."/>
            <person name="Nielsen M.R."/>
            <person name="Sondergaard T.E."/>
            <person name="Sorensen J.L."/>
            <person name="Fitzpatrick D.A."/>
            <person name="Frisvad J.C."/>
            <person name="Nielsen K.L."/>
        </authorList>
    </citation>
    <scope>NUCLEOTIDE SEQUENCE</scope>
    <source>
        <strain evidence="6">IBT 30069</strain>
    </source>
</reference>
<dbReference type="GO" id="GO:0017000">
    <property type="term" value="P:antibiotic biosynthetic process"/>
    <property type="evidence" value="ECO:0007669"/>
    <property type="project" value="UniProtKB-ARBA"/>
</dbReference>
<evidence type="ECO:0000259" key="5">
    <source>
        <dbReference type="Pfam" id="PF20434"/>
    </source>
</evidence>
<feature type="active site" description="Nucleophile" evidence="3">
    <location>
        <position position="135"/>
    </location>
</feature>
<evidence type="ECO:0000256" key="4">
    <source>
        <dbReference type="SAM" id="MobiDB-lite"/>
    </source>
</evidence>
<keyword evidence="7" id="KW-1185">Reference proteome</keyword>
<comment type="similarity">
    <text evidence="3">Belongs to the kynurenine formamidase family.</text>
</comment>
<dbReference type="InterPro" id="IPR029058">
    <property type="entry name" value="AB_hydrolase_fold"/>
</dbReference>
<evidence type="ECO:0000256" key="3">
    <source>
        <dbReference type="HAMAP-Rule" id="MF_03014"/>
    </source>
</evidence>
<dbReference type="GO" id="GO:0004061">
    <property type="term" value="F:arylformamidase activity"/>
    <property type="evidence" value="ECO:0007669"/>
    <property type="project" value="UniProtKB-UniRule"/>
</dbReference>
<dbReference type="PANTHER" id="PTHR48081">
    <property type="entry name" value="AB HYDROLASE SUPERFAMILY PROTEIN C4A8.06C"/>
    <property type="match status" value="1"/>
</dbReference>
<evidence type="ECO:0000256" key="1">
    <source>
        <dbReference type="ARBA" id="ARBA00022801"/>
    </source>
</evidence>
<dbReference type="PANTHER" id="PTHR48081:SF33">
    <property type="entry name" value="KYNURENINE FORMAMIDASE"/>
    <property type="match status" value="1"/>
</dbReference>
<feature type="short sequence motif" description="HGGXW" evidence="3">
    <location>
        <begin position="43"/>
        <end position="47"/>
    </location>
</feature>
<proteinExistence type="inferred from homology"/>
<feature type="region of interest" description="Disordered" evidence="4">
    <location>
        <begin position="160"/>
        <end position="180"/>
    </location>
</feature>
<dbReference type="SUPFAM" id="SSF53474">
    <property type="entry name" value="alpha/beta-Hydrolases"/>
    <property type="match status" value="1"/>
</dbReference>
<gene>
    <name evidence="6" type="ORF">N7456_002142</name>
</gene>
<dbReference type="EC" id="3.5.1.9" evidence="3"/>
<keyword evidence="2 3" id="KW-0823">Tryptophan catabolism</keyword>
<dbReference type="GO" id="GO:0072330">
    <property type="term" value="P:monocarboxylic acid biosynthetic process"/>
    <property type="evidence" value="ECO:0007669"/>
    <property type="project" value="UniProtKB-ARBA"/>
</dbReference>
<feature type="active site" evidence="3">
    <location>
        <position position="258"/>
    </location>
</feature>
<dbReference type="InterPro" id="IPR049492">
    <property type="entry name" value="BD-FAE-like_dom"/>
</dbReference>
<protein>
    <recommendedName>
        <fullName evidence="3">Kynurenine formamidase</fullName>
        <shortName evidence="3">KFA</shortName>
        <shortName evidence="3">KFase</shortName>
        <ecNumber evidence="3">3.5.1.9</ecNumber>
    </recommendedName>
    <alternativeName>
        <fullName evidence="3">Arylformamidase</fullName>
    </alternativeName>
    <alternativeName>
        <fullName evidence="3">N-formylkynurenine formamidase</fullName>
        <shortName evidence="3">FKF</shortName>
    </alternativeName>
</protein>
<evidence type="ECO:0000313" key="6">
    <source>
        <dbReference type="EMBL" id="KAJ5113608.1"/>
    </source>
</evidence>
<comment type="catalytic activity">
    <reaction evidence="3">
        <text>N-formyl-L-kynurenine + H2O = L-kynurenine + formate + H(+)</text>
        <dbReference type="Rhea" id="RHEA:13009"/>
        <dbReference type="ChEBI" id="CHEBI:15377"/>
        <dbReference type="ChEBI" id="CHEBI:15378"/>
        <dbReference type="ChEBI" id="CHEBI:15740"/>
        <dbReference type="ChEBI" id="CHEBI:57959"/>
        <dbReference type="ChEBI" id="CHEBI:58629"/>
        <dbReference type="EC" id="3.5.1.9"/>
    </reaction>
</comment>
<comment type="subunit">
    <text evidence="3">Homodimer.</text>
</comment>
<dbReference type="OrthoDB" id="420264at2759"/>
<sequence length="348" mass="38198">MVSQQPSQAETKTVTYGRSHSLQTISVTPLDTHRDGYWVIYIHGGAWRDPTITSESFDKTAKILRSNPGLPISGIASISYRLSAHPNHPENERTTPVTDYRNAKHPDHIRDVEAALAFLQNTYAFGPRYILVGHSCGATLAFQAVMGAVADHRELAFSGGAGDDGKGAEQVSMSPGPLPPKLSAQPVAIVGVAGIYDLRRLQDTHRDISAYREFIEGAFGPDVMLWDGVSPAQMIGSRGVEGGWKNGRLVVLAHSKNDGLVDWGQVDEMREALRGWEEAQAEIPLRELSSRDRRVQILPLEGPHDDVWIHGDELARAVEYAFIELQQMGLAPEPEAMSGSSPRRLRSH</sequence>
<reference evidence="6" key="1">
    <citation type="submission" date="2022-11" db="EMBL/GenBank/DDBJ databases">
        <authorList>
            <person name="Petersen C."/>
        </authorList>
    </citation>
    <scope>NUCLEOTIDE SEQUENCE</scope>
    <source>
        <strain evidence="6">IBT 30069</strain>
    </source>
</reference>
<accession>A0A9W9KQ17</accession>
<dbReference type="GO" id="GO:0019441">
    <property type="term" value="P:L-tryptophan catabolic process to kynurenine"/>
    <property type="evidence" value="ECO:0007669"/>
    <property type="project" value="UniProtKB-UniRule"/>
</dbReference>
<comment type="pathway">
    <text evidence="3">Amino-acid degradation; L-tryptophan degradation via kynurenine pathway; L-kynurenine from L-tryptophan: step 2/2.</text>
</comment>
<feature type="domain" description="BD-FAE-like" evidence="5">
    <location>
        <begin position="37"/>
        <end position="272"/>
    </location>
</feature>
<keyword evidence="1 3" id="KW-0378">Hydrolase</keyword>
<evidence type="ECO:0000256" key="2">
    <source>
        <dbReference type="ARBA" id="ARBA00023079"/>
    </source>
</evidence>
<feature type="active site" evidence="3">
    <location>
        <position position="304"/>
    </location>
</feature>
<dbReference type="Pfam" id="PF20434">
    <property type="entry name" value="BD-FAE"/>
    <property type="match status" value="1"/>
</dbReference>
<organism evidence="6 7">
    <name type="scientific">Penicillium angulare</name>
    <dbReference type="NCBI Taxonomy" id="116970"/>
    <lineage>
        <taxon>Eukaryota</taxon>
        <taxon>Fungi</taxon>
        <taxon>Dikarya</taxon>
        <taxon>Ascomycota</taxon>
        <taxon>Pezizomycotina</taxon>
        <taxon>Eurotiomycetes</taxon>
        <taxon>Eurotiomycetidae</taxon>
        <taxon>Eurotiales</taxon>
        <taxon>Aspergillaceae</taxon>
        <taxon>Penicillium</taxon>
    </lineage>
</organism>
<dbReference type="Proteomes" id="UP001149165">
    <property type="component" value="Unassembled WGS sequence"/>
</dbReference>
<dbReference type="HAMAP" id="MF_03014">
    <property type="entry name" value="KFase"/>
    <property type="match status" value="1"/>
</dbReference>
<name>A0A9W9KQ17_9EURO</name>
<dbReference type="GO" id="GO:0034354">
    <property type="term" value="P:'de novo' NAD+ biosynthetic process from L-tryptophan"/>
    <property type="evidence" value="ECO:0007669"/>
    <property type="project" value="UniProtKB-UniRule"/>
</dbReference>
<evidence type="ECO:0000313" key="7">
    <source>
        <dbReference type="Proteomes" id="UP001149165"/>
    </source>
</evidence>
<comment type="caution">
    <text evidence="6">The sequence shown here is derived from an EMBL/GenBank/DDBJ whole genome shotgun (WGS) entry which is preliminary data.</text>
</comment>
<comment type="domain">
    <text evidence="3">The main chain amide nitrogen atoms of the second glycine and its adjacent residue in the HGGXW motif define the oxyanion hole, and stabilize the oxyanion that forms during the nucleophilic attack by the catalytic serine during substrate cleavage.</text>
</comment>
<dbReference type="EMBL" id="JAPQKH010000002">
    <property type="protein sequence ID" value="KAJ5113608.1"/>
    <property type="molecule type" value="Genomic_DNA"/>
</dbReference>
<comment type="function">
    <text evidence="3">Catalyzes the hydrolysis of N-formyl-L-kynurenine to L-kynurenine, the second step in the kynurenine pathway of tryptophan degradation. Kynurenine may be further oxidized to nicotinic acid, NAD(H) and NADP(H). Required for elimination of toxic metabolites.</text>
</comment>
<dbReference type="Gene3D" id="3.40.50.1820">
    <property type="entry name" value="alpha/beta hydrolase"/>
    <property type="match status" value="1"/>
</dbReference>
<dbReference type="InterPro" id="IPR050300">
    <property type="entry name" value="GDXG_lipolytic_enzyme"/>
</dbReference>
<dbReference type="InterPro" id="IPR027519">
    <property type="entry name" value="KFase_ver/fungi-typ"/>
</dbReference>